<accession>A0ABT3G900</accession>
<keyword evidence="3" id="KW-1185">Reference proteome</keyword>
<feature type="chain" id="PRO_5046901047" description="ELWxxDGT repeat protein" evidence="1">
    <location>
        <begin position="27"/>
        <end position="887"/>
    </location>
</feature>
<gene>
    <name evidence="2" type="ORF">OJ996_22245</name>
</gene>
<comment type="caution">
    <text evidence="2">The sequence shown here is derived from an EMBL/GenBank/DDBJ whole genome shotgun (WGS) entry which is preliminary data.</text>
</comment>
<dbReference type="RefSeq" id="WP_264515900.1">
    <property type="nucleotide sequence ID" value="NZ_JAPDDR010000014.1"/>
</dbReference>
<name>A0ABT3G900_9BACT</name>
<dbReference type="EMBL" id="JAPDDR010000014">
    <property type="protein sequence ID" value="MCW1916326.1"/>
    <property type="molecule type" value="Genomic_DNA"/>
</dbReference>
<proteinExistence type="predicted"/>
<sequence length="887" mass="96355">MILPPRFFLSSVAALCCGFSIFPLVAQDAPQPQLLADLNRDVYYAATQMEWVLPVPGGVVFPRSTLAEGQELWFSDGTPQGSKLLKVITPGAIGSKLENGVQTGSRVSFTTGTGSAQTKLWFTDGTEAGTVLALDAAGLQVDGGPGRIRIIGAVEGGVLFRLHPPTPSKPGELWFSDGTTEGTRELAMLEIGFQAGFGTYREKDGLGYFMGGAGMLWRSDGTVDGTIFLVDAYTLTGGTLYDFTVTDSKIFLNVEKDSGNELWVCSLEGTDAVRVDQESWEQFGQLAPWGDRIVTQVYTESDTWELWVSDGTAAGTQVLPLAAGKHRDFSSTGNFTELKGWLYFTAVSPEAGTKLWRTNGTAAGTRVVPMPGAWSPEDYRSMFSTGDRLYFYAAKNTVDSVLWSTDGTTKGLRQVYGPNQVEDLFLSHRRPAFSGGQLFVVGVRSLWATKVKGNGLMRLTTPEVAGNQSAWPWNASYAASGNRVVGIVWPDNRPELWSIDPAGRARALWRSKGTDHFNVVAELDGKVLFADNVQTLPCELWITNGTGKGAKRLAKFGQYQEPSSFKRVGDKIFFRVLDYSASDYPKRPKLWVTDGTPKGTRQVLAWDFTEPGPLPDEIVEFQGNAYFMAQETTNTLVLWRSDGTPDGTRKVKTIPQAYLDSGERVYLKVIGARLSFLTNLPYHQIFWTSDGTEAGTVSYTNPDLSFPGASAGSSVDLNGEQFFVAKRGVNPRQWYRSDGTGGSLQPLMTGLTQDHAISAERSVVAGDLLFYAGRGTAGGDSGYELWATDGTAGGSRLVKDINPGIGWSDPAWFFAVGSTVYFAATSPGHGMEVWKSDGTEAGTVMVADLDPGDWSSDPEGFKMIGGKLHFTAYTRALGREMYTLEVE</sequence>
<evidence type="ECO:0000256" key="1">
    <source>
        <dbReference type="SAM" id="SignalP"/>
    </source>
</evidence>
<protein>
    <recommendedName>
        <fullName evidence="4">ELWxxDGT repeat protein</fullName>
    </recommendedName>
</protein>
<organism evidence="2 3">
    <name type="scientific">Luteolibacter rhizosphaerae</name>
    <dbReference type="NCBI Taxonomy" id="2989719"/>
    <lineage>
        <taxon>Bacteria</taxon>
        <taxon>Pseudomonadati</taxon>
        <taxon>Verrucomicrobiota</taxon>
        <taxon>Verrucomicrobiia</taxon>
        <taxon>Verrucomicrobiales</taxon>
        <taxon>Verrucomicrobiaceae</taxon>
        <taxon>Luteolibacter</taxon>
    </lineage>
</organism>
<dbReference type="Proteomes" id="UP001165653">
    <property type="component" value="Unassembled WGS sequence"/>
</dbReference>
<evidence type="ECO:0000313" key="2">
    <source>
        <dbReference type="EMBL" id="MCW1916326.1"/>
    </source>
</evidence>
<dbReference type="SUPFAM" id="SSF63825">
    <property type="entry name" value="YWTD domain"/>
    <property type="match status" value="1"/>
</dbReference>
<reference evidence="2" key="1">
    <citation type="submission" date="2022-10" db="EMBL/GenBank/DDBJ databases">
        <title>Luteolibacter sp. GHJ8, whole genome shotgun sequencing project.</title>
        <authorList>
            <person name="Zhao G."/>
            <person name="Shen L."/>
        </authorList>
    </citation>
    <scope>NUCLEOTIDE SEQUENCE</scope>
    <source>
        <strain evidence="2">GHJ8</strain>
    </source>
</reference>
<keyword evidence="1" id="KW-0732">Signal</keyword>
<evidence type="ECO:0000313" key="3">
    <source>
        <dbReference type="Proteomes" id="UP001165653"/>
    </source>
</evidence>
<evidence type="ECO:0008006" key="4">
    <source>
        <dbReference type="Google" id="ProtNLM"/>
    </source>
</evidence>
<feature type="signal peptide" evidence="1">
    <location>
        <begin position="1"/>
        <end position="26"/>
    </location>
</feature>